<dbReference type="Pfam" id="PF16927">
    <property type="entry name" value="HisKA_7TM"/>
    <property type="match status" value="1"/>
</dbReference>
<dbReference type="Pfam" id="PF02518">
    <property type="entry name" value="HATPase_c"/>
    <property type="match status" value="1"/>
</dbReference>
<dbReference type="InterPro" id="IPR000700">
    <property type="entry name" value="PAS-assoc_C"/>
</dbReference>
<keyword evidence="5" id="KW-0418">Kinase</keyword>
<keyword evidence="8" id="KW-0175">Coiled coil</keyword>
<evidence type="ECO:0000256" key="8">
    <source>
        <dbReference type="SAM" id="Coils"/>
    </source>
</evidence>
<proteinExistence type="predicted"/>
<dbReference type="PRINTS" id="PR00344">
    <property type="entry name" value="BCTRLSENSOR"/>
</dbReference>
<evidence type="ECO:0000256" key="2">
    <source>
        <dbReference type="ARBA" id="ARBA00012438"/>
    </source>
</evidence>
<evidence type="ECO:0000256" key="7">
    <source>
        <dbReference type="ARBA" id="ARBA00023012"/>
    </source>
</evidence>
<evidence type="ECO:0000256" key="4">
    <source>
        <dbReference type="ARBA" id="ARBA00022741"/>
    </source>
</evidence>
<dbReference type="InterPro" id="IPR036890">
    <property type="entry name" value="HATPase_C_sf"/>
</dbReference>
<dbReference type="PROSITE" id="PS50109">
    <property type="entry name" value="HIS_KIN"/>
    <property type="match status" value="1"/>
</dbReference>
<dbReference type="InterPro" id="IPR050351">
    <property type="entry name" value="BphY/WalK/GraS-like"/>
</dbReference>
<sequence length="604" mass="69387">MVFGSQPDFFLITFSLIYLIITAILSLILIWSRNVRNNPAILPFQILLVLFIIATVILSLFSFTNSLDTWILLEKIGYFSYAYASVFFFIVTWQYIGYKDIWRCKLTPLMFIVPSITILLLWMPGYQSLMMSNFYFDTSGIVPTLVYQYGIWGYVHTINNVIFMFGSLVLLVISFYSHTDTRKKGIQYLLAGFIIFCIWNMLYTAGFIPLWVFNLPFPLLLFSILMSIAIFRYNALDFLPMARNLVLEQISDLFLIISVDNRVIDINPSMAQAFDLNHRSSIGAHISDVFSNYPDFISILSESDGNVSFFSLKKGELALIYAIKKSTISDKEGNALGNVLILHDITELEHALDMLEKSNTELQLINTKLQDEITERKKVEGALHLTMKKLTLLNSMTRHDIRNQLRTILGFLYFDKKELTDPEQIRRNQMENNACLSILNHIEFAQLYQDVGKYEPIWNSVSEIIDKVIGQLNLSEIKIIHDISDFELFADPMFEKVLYTCFDNSIKHGERVTEIKIWVDTHSDSCSLMYCDNGVGIQEDEKEVIFNHGYGKNTGIGLFLAKEILAITKLTIKETGEPGKGSRFEIEIPAGFWRINFSTQHNIS</sequence>
<feature type="transmembrane region" description="Helical" evidence="9">
    <location>
        <begin position="76"/>
        <end position="96"/>
    </location>
</feature>
<feature type="transmembrane region" description="Helical" evidence="9">
    <location>
        <begin position="217"/>
        <end position="235"/>
    </location>
</feature>
<keyword evidence="13" id="KW-1185">Reference proteome</keyword>
<dbReference type="GO" id="GO:0007234">
    <property type="term" value="P:osmosensory signaling via phosphorelay pathway"/>
    <property type="evidence" value="ECO:0007669"/>
    <property type="project" value="TreeGrafter"/>
</dbReference>
<feature type="coiled-coil region" evidence="8">
    <location>
        <begin position="345"/>
        <end position="372"/>
    </location>
</feature>
<evidence type="ECO:0000256" key="1">
    <source>
        <dbReference type="ARBA" id="ARBA00000085"/>
    </source>
</evidence>
<dbReference type="InterPro" id="IPR004358">
    <property type="entry name" value="Sig_transdc_His_kin-like_C"/>
</dbReference>
<dbReference type="Gene3D" id="3.30.450.20">
    <property type="entry name" value="PAS domain"/>
    <property type="match status" value="1"/>
</dbReference>
<evidence type="ECO:0000259" key="10">
    <source>
        <dbReference type="PROSITE" id="PS50109"/>
    </source>
</evidence>
<feature type="transmembrane region" description="Helical" evidence="9">
    <location>
        <begin position="44"/>
        <end position="64"/>
    </location>
</feature>
<dbReference type="InterPro" id="IPR005467">
    <property type="entry name" value="His_kinase_dom"/>
</dbReference>
<dbReference type="InterPro" id="IPR031621">
    <property type="entry name" value="HisKA_7TM"/>
</dbReference>
<gene>
    <name evidence="12" type="ORF">KHC33_07870</name>
</gene>
<evidence type="ECO:0000256" key="3">
    <source>
        <dbReference type="ARBA" id="ARBA00022679"/>
    </source>
</evidence>
<evidence type="ECO:0000313" key="12">
    <source>
        <dbReference type="EMBL" id="QVV90388.1"/>
    </source>
</evidence>
<keyword evidence="3" id="KW-0808">Transferase</keyword>
<dbReference type="GO" id="GO:0004673">
    <property type="term" value="F:protein histidine kinase activity"/>
    <property type="evidence" value="ECO:0007669"/>
    <property type="project" value="UniProtKB-EC"/>
</dbReference>
<dbReference type="RefSeq" id="WP_214421159.1">
    <property type="nucleotide sequence ID" value="NZ_CP075546.1"/>
</dbReference>
<keyword evidence="7" id="KW-0902">Two-component regulatory system</keyword>
<feature type="transmembrane region" description="Helical" evidence="9">
    <location>
        <begin position="12"/>
        <end position="32"/>
    </location>
</feature>
<dbReference type="InterPro" id="IPR035965">
    <property type="entry name" value="PAS-like_dom_sf"/>
</dbReference>
<feature type="transmembrane region" description="Helical" evidence="9">
    <location>
        <begin position="149"/>
        <end position="176"/>
    </location>
</feature>
<dbReference type="InterPro" id="IPR003594">
    <property type="entry name" value="HATPase_dom"/>
</dbReference>
<dbReference type="GO" id="GO:0000156">
    <property type="term" value="F:phosphorelay response regulator activity"/>
    <property type="evidence" value="ECO:0007669"/>
    <property type="project" value="TreeGrafter"/>
</dbReference>
<dbReference type="SMART" id="SM00387">
    <property type="entry name" value="HATPase_c"/>
    <property type="match status" value="1"/>
</dbReference>
<dbReference type="GeneID" id="65097092"/>
<dbReference type="PROSITE" id="PS50113">
    <property type="entry name" value="PAC"/>
    <property type="match status" value="1"/>
</dbReference>
<name>A0A8E7EIE5_9EURY</name>
<evidence type="ECO:0000256" key="6">
    <source>
        <dbReference type="ARBA" id="ARBA00022840"/>
    </source>
</evidence>
<dbReference type="SUPFAM" id="SSF55785">
    <property type="entry name" value="PYP-like sensor domain (PAS domain)"/>
    <property type="match status" value="1"/>
</dbReference>
<feature type="domain" description="Histidine kinase" evidence="10">
    <location>
        <begin position="396"/>
        <end position="592"/>
    </location>
</feature>
<evidence type="ECO:0000256" key="9">
    <source>
        <dbReference type="SAM" id="Phobius"/>
    </source>
</evidence>
<reference evidence="12 13" key="1">
    <citation type="submission" date="2021-05" db="EMBL/GenBank/DDBJ databases">
        <title>A novel Methanospirillum isolate from a pyrite-forming mixed culture.</title>
        <authorList>
            <person name="Bunk B."/>
            <person name="Sproer C."/>
            <person name="Spring S."/>
            <person name="Pester M."/>
        </authorList>
    </citation>
    <scope>NUCLEOTIDE SEQUENCE [LARGE SCALE GENOMIC DNA]</scope>
    <source>
        <strain evidence="12 13">J.3.6.1-F.2.7.3</strain>
    </source>
</reference>
<dbReference type="EMBL" id="CP075546">
    <property type="protein sequence ID" value="QVV90388.1"/>
    <property type="molecule type" value="Genomic_DNA"/>
</dbReference>
<dbReference type="PANTHER" id="PTHR42878">
    <property type="entry name" value="TWO-COMPONENT HISTIDINE KINASE"/>
    <property type="match status" value="1"/>
</dbReference>
<keyword evidence="4" id="KW-0547">Nucleotide-binding</keyword>
<accession>A0A8E7EIE5</accession>
<dbReference type="GO" id="GO:0005524">
    <property type="term" value="F:ATP binding"/>
    <property type="evidence" value="ECO:0007669"/>
    <property type="project" value="UniProtKB-KW"/>
</dbReference>
<keyword evidence="9" id="KW-0812">Transmembrane</keyword>
<dbReference type="AlphaFoldDB" id="A0A8E7EIE5"/>
<feature type="transmembrane region" description="Helical" evidence="9">
    <location>
        <begin position="188"/>
        <end position="211"/>
    </location>
</feature>
<dbReference type="Gene3D" id="3.30.565.10">
    <property type="entry name" value="Histidine kinase-like ATPase, C-terminal domain"/>
    <property type="match status" value="1"/>
</dbReference>
<comment type="catalytic activity">
    <reaction evidence="1">
        <text>ATP + protein L-histidine = ADP + protein N-phospho-L-histidine.</text>
        <dbReference type="EC" id="2.7.13.3"/>
    </reaction>
</comment>
<feature type="domain" description="PAC" evidence="11">
    <location>
        <begin position="303"/>
        <end position="357"/>
    </location>
</feature>
<keyword evidence="9" id="KW-1133">Transmembrane helix</keyword>
<dbReference type="GO" id="GO:0030295">
    <property type="term" value="F:protein kinase activator activity"/>
    <property type="evidence" value="ECO:0007669"/>
    <property type="project" value="TreeGrafter"/>
</dbReference>
<dbReference type="SUPFAM" id="SSF55874">
    <property type="entry name" value="ATPase domain of HSP90 chaperone/DNA topoisomerase II/histidine kinase"/>
    <property type="match status" value="1"/>
</dbReference>
<evidence type="ECO:0000259" key="11">
    <source>
        <dbReference type="PROSITE" id="PS50113"/>
    </source>
</evidence>
<dbReference type="KEGG" id="mrtj:KHC33_07870"/>
<evidence type="ECO:0000256" key="5">
    <source>
        <dbReference type="ARBA" id="ARBA00022777"/>
    </source>
</evidence>
<keyword evidence="6" id="KW-0067">ATP-binding</keyword>
<organism evidence="12 13">
    <name type="scientific">Methanospirillum purgamenti</name>
    <dbReference type="NCBI Taxonomy" id="2834276"/>
    <lineage>
        <taxon>Archaea</taxon>
        <taxon>Methanobacteriati</taxon>
        <taxon>Methanobacteriota</taxon>
        <taxon>Stenosarchaea group</taxon>
        <taxon>Methanomicrobia</taxon>
        <taxon>Methanomicrobiales</taxon>
        <taxon>Methanospirillaceae</taxon>
        <taxon>Methanospirillum</taxon>
    </lineage>
</organism>
<feature type="transmembrane region" description="Helical" evidence="9">
    <location>
        <begin position="108"/>
        <end position="129"/>
    </location>
</feature>
<keyword evidence="9" id="KW-0472">Membrane</keyword>
<dbReference type="EC" id="2.7.13.3" evidence="2"/>
<dbReference type="Proteomes" id="UP000680656">
    <property type="component" value="Chromosome"/>
</dbReference>
<protein>
    <recommendedName>
        <fullName evidence="2">histidine kinase</fullName>
        <ecNumber evidence="2">2.7.13.3</ecNumber>
    </recommendedName>
</protein>
<dbReference type="PANTHER" id="PTHR42878:SF7">
    <property type="entry name" value="SENSOR HISTIDINE KINASE GLRK"/>
    <property type="match status" value="1"/>
</dbReference>
<evidence type="ECO:0000313" key="13">
    <source>
        <dbReference type="Proteomes" id="UP000680656"/>
    </source>
</evidence>